<accession>A0A833J2N2</accession>
<feature type="region of interest" description="Disordered" evidence="1">
    <location>
        <begin position="1"/>
        <end position="36"/>
    </location>
</feature>
<dbReference type="AlphaFoldDB" id="A0A833J2N2"/>
<organism evidence="2 3">
    <name type="scientific">Methylorubrum populi</name>
    <dbReference type="NCBI Taxonomy" id="223967"/>
    <lineage>
        <taxon>Bacteria</taxon>
        <taxon>Pseudomonadati</taxon>
        <taxon>Pseudomonadota</taxon>
        <taxon>Alphaproteobacteria</taxon>
        <taxon>Hyphomicrobiales</taxon>
        <taxon>Methylobacteriaceae</taxon>
        <taxon>Methylorubrum</taxon>
    </lineage>
</organism>
<name>A0A833J2N2_9HYPH</name>
<proteinExistence type="predicted"/>
<evidence type="ECO:0000313" key="2">
    <source>
        <dbReference type="EMBL" id="KAB7783440.1"/>
    </source>
</evidence>
<comment type="caution">
    <text evidence="2">The sequence shown here is derived from an EMBL/GenBank/DDBJ whole genome shotgun (WGS) entry which is preliminary data.</text>
</comment>
<evidence type="ECO:0000256" key="1">
    <source>
        <dbReference type="SAM" id="MobiDB-lite"/>
    </source>
</evidence>
<dbReference type="EMBL" id="WEKV01000016">
    <property type="protein sequence ID" value="KAB7783440.1"/>
    <property type="molecule type" value="Genomic_DNA"/>
</dbReference>
<evidence type="ECO:0000313" key="3">
    <source>
        <dbReference type="Proteomes" id="UP000469949"/>
    </source>
</evidence>
<protein>
    <submittedName>
        <fullName evidence="2">Uncharacterized protein</fullName>
    </submittedName>
</protein>
<reference evidence="2 3" key="1">
    <citation type="submission" date="2019-10" db="EMBL/GenBank/DDBJ databases">
        <title>Draft Genome Sequence of the Caffeine Degrading Methylotroph Methylorubrum populi PINKEL.</title>
        <authorList>
            <person name="Dawson S.C."/>
            <person name="Zhang X."/>
            <person name="Wright M.E."/>
            <person name="Sharma G."/>
            <person name="Langner J.T."/>
            <person name="Ditty J.L."/>
            <person name="Subuyuj G.A."/>
        </authorList>
    </citation>
    <scope>NUCLEOTIDE SEQUENCE [LARGE SCALE GENOMIC DNA]</scope>
    <source>
        <strain evidence="2 3">Pinkel</strain>
    </source>
</reference>
<dbReference type="Proteomes" id="UP000469949">
    <property type="component" value="Unassembled WGS sequence"/>
</dbReference>
<gene>
    <name evidence="2" type="ORF">F8B43_4002</name>
</gene>
<sequence>MSKPGTLPLPAASGVRPDGTTWISLGDPAKPPHMQFDGPPCAKVAAEIARLINAAPIVTGALKAVRADCRDPDTDTGLAPATGELVEAALAAMGERS</sequence>